<dbReference type="RefSeq" id="WP_141134021.1">
    <property type="nucleotide sequence ID" value="NZ_FZPA01000015.1"/>
</dbReference>
<evidence type="ECO:0000313" key="2">
    <source>
        <dbReference type="Proteomes" id="UP000198339"/>
    </source>
</evidence>
<dbReference type="AlphaFoldDB" id="A0A239KNB0"/>
<organism evidence="1 2">
    <name type="scientific">Sphingopyxis indica</name>
    <dbReference type="NCBI Taxonomy" id="436663"/>
    <lineage>
        <taxon>Bacteria</taxon>
        <taxon>Pseudomonadati</taxon>
        <taxon>Pseudomonadota</taxon>
        <taxon>Alphaproteobacteria</taxon>
        <taxon>Sphingomonadales</taxon>
        <taxon>Sphingomonadaceae</taxon>
        <taxon>Sphingopyxis</taxon>
    </lineage>
</organism>
<protein>
    <submittedName>
        <fullName evidence="1">Uncharacterized protein</fullName>
    </submittedName>
</protein>
<sequence length="153" mass="16960">MTNAIFSKAETLRRMIAERGLAVGGLNTSINRNGGYSAYFDCAGGDRIRVSDHDTICNDSCKWWGDADEQTVDAFVARRFWNMAVSAELTIISHRAHERKEAERRAAFEELQDRADANNAMLAAAGYDVSTMTKNQRKDALKALRRGAMQPGA</sequence>
<dbReference type="EMBL" id="FZPA01000015">
    <property type="protein sequence ID" value="SNT19158.1"/>
    <property type="molecule type" value="Genomic_DNA"/>
</dbReference>
<evidence type="ECO:0000313" key="1">
    <source>
        <dbReference type="EMBL" id="SNT19158.1"/>
    </source>
</evidence>
<dbReference type="Proteomes" id="UP000198339">
    <property type="component" value="Unassembled WGS sequence"/>
</dbReference>
<reference evidence="1 2" key="1">
    <citation type="submission" date="2017-06" db="EMBL/GenBank/DDBJ databases">
        <authorList>
            <person name="Kim H.J."/>
            <person name="Triplett B.A."/>
        </authorList>
    </citation>
    <scope>NUCLEOTIDE SEQUENCE [LARGE SCALE GENOMIC DNA]</scope>
    <source>
        <strain evidence="1 2">DS15</strain>
    </source>
</reference>
<proteinExistence type="predicted"/>
<gene>
    <name evidence="1" type="ORF">SAMN06295955_11536</name>
</gene>
<accession>A0A239KNB0</accession>
<name>A0A239KNB0_9SPHN</name>
<keyword evidence="2" id="KW-1185">Reference proteome</keyword>